<dbReference type="GO" id="GO:0005524">
    <property type="term" value="F:ATP binding"/>
    <property type="evidence" value="ECO:0007669"/>
    <property type="project" value="UniProtKB-UniRule"/>
</dbReference>
<dbReference type="GO" id="GO:0003777">
    <property type="term" value="F:microtubule motor activity"/>
    <property type="evidence" value="ECO:0007669"/>
    <property type="project" value="InterPro"/>
</dbReference>
<evidence type="ECO:0000256" key="3">
    <source>
        <dbReference type="ARBA" id="ARBA00022840"/>
    </source>
</evidence>
<dbReference type="PANTHER" id="PTHR47972">
    <property type="entry name" value="KINESIN-LIKE PROTEIN KLP-3"/>
    <property type="match status" value="1"/>
</dbReference>
<reference evidence="9 10" key="1">
    <citation type="journal article" date="2021" name="Sci. Rep.">
        <title>The genome of the diatom Chaetoceros tenuissimus carries an ancient integrated fragment of an extant virus.</title>
        <authorList>
            <person name="Hongo Y."/>
            <person name="Kimura K."/>
            <person name="Takaki Y."/>
            <person name="Yoshida Y."/>
            <person name="Baba S."/>
            <person name="Kobayashi G."/>
            <person name="Nagasaki K."/>
            <person name="Hano T."/>
            <person name="Tomaru Y."/>
        </authorList>
    </citation>
    <scope>NUCLEOTIDE SEQUENCE [LARGE SCALE GENOMIC DNA]</scope>
    <source>
        <strain evidence="9 10">NIES-3715</strain>
    </source>
</reference>
<evidence type="ECO:0000256" key="7">
    <source>
        <dbReference type="SAM" id="MobiDB-lite"/>
    </source>
</evidence>
<feature type="compositionally biased region" description="Basic and acidic residues" evidence="7">
    <location>
        <begin position="57"/>
        <end position="89"/>
    </location>
</feature>
<comment type="caution">
    <text evidence="9">The sequence shown here is derived from an EMBL/GenBank/DDBJ whole genome shotgun (WGS) entry which is preliminary data.</text>
</comment>
<dbReference type="InterPro" id="IPR001752">
    <property type="entry name" value="Kinesin_motor_dom"/>
</dbReference>
<name>A0AAD3CY81_9STRA</name>
<dbReference type="PANTHER" id="PTHR47972:SF45">
    <property type="entry name" value="PROTEIN CLARET SEGREGATIONAL"/>
    <property type="match status" value="1"/>
</dbReference>
<dbReference type="PROSITE" id="PS50067">
    <property type="entry name" value="KINESIN_MOTOR_2"/>
    <property type="match status" value="1"/>
</dbReference>
<dbReference type="SUPFAM" id="SSF52540">
    <property type="entry name" value="P-loop containing nucleoside triphosphate hydrolases"/>
    <property type="match status" value="1"/>
</dbReference>
<protein>
    <submittedName>
        <fullName evidence="9">Kinesin family member C1</fullName>
    </submittedName>
</protein>
<dbReference type="GO" id="GO:0007018">
    <property type="term" value="P:microtubule-based movement"/>
    <property type="evidence" value="ECO:0007669"/>
    <property type="project" value="InterPro"/>
</dbReference>
<keyword evidence="6" id="KW-0175">Coiled coil</keyword>
<feature type="binding site" evidence="5">
    <location>
        <begin position="644"/>
        <end position="651"/>
    </location>
    <ligand>
        <name>ATP</name>
        <dbReference type="ChEBI" id="CHEBI:30616"/>
    </ligand>
</feature>
<dbReference type="InterPro" id="IPR027640">
    <property type="entry name" value="Kinesin-like_fam"/>
</dbReference>
<evidence type="ECO:0000313" key="9">
    <source>
        <dbReference type="EMBL" id="GFH54383.1"/>
    </source>
</evidence>
<feature type="region of interest" description="Disordered" evidence="7">
    <location>
        <begin position="1"/>
        <end position="126"/>
    </location>
</feature>
<proteinExistence type="inferred from homology"/>
<dbReference type="InterPro" id="IPR036961">
    <property type="entry name" value="Kinesin_motor_dom_sf"/>
</dbReference>
<keyword evidence="10" id="KW-1185">Reference proteome</keyword>
<feature type="compositionally biased region" description="Low complexity" evidence="7">
    <location>
        <begin position="98"/>
        <end position="118"/>
    </location>
</feature>
<dbReference type="GO" id="GO:0005874">
    <property type="term" value="C:microtubule"/>
    <property type="evidence" value="ECO:0007669"/>
    <property type="project" value="UniProtKB-KW"/>
</dbReference>
<dbReference type="Pfam" id="PF00225">
    <property type="entry name" value="Kinesin"/>
    <property type="match status" value="1"/>
</dbReference>
<keyword evidence="3 5" id="KW-0067">ATP-binding</keyword>
<evidence type="ECO:0000256" key="4">
    <source>
        <dbReference type="ARBA" id="ARBA00023175"/>
    </source>
</evidence>
<dbReference type="InterPro" id="IPR027417">
    <property type="entry name" value="P-loop_NTPase"/>
</dbReference>
<accession>A0AAD3CY81</accession>
<keyword evidence="1" id="KW-0493">Microtubule</keyword>
<feature type="coiled-coil region" evidence="6">
    <location>
        <begin position="523"/>
        <end position="550"/>
    </location>
</feature>
<feature type="coiled-coil region" evidence="6">
    <location>
        <begin position="328"/>
        <end position="463"/>
    </location>
</feature>
<dbReference type="EMBL" id="BLLK01000047">
    <property type="protein sequence ID" value="GFH54383.1"/>
    <property type="molecule type" value="Genomic_DNA"/>
</dbReference>
<feature type="coiled-coil region" evidence="6">
    <location>
        <begin position="275"/>
        <end position="302"/>
    </location>
</feature>
<sequence length="924" mass="102703">MRRGRQSLCPSTILQERNRISGRSSSPSLSKRRASFGGQGGLAPSFDVDNVSVNSNEPKKDRRTMLEEWRAEIRAKESGTKSSIEKENDVNSSYSAEPVSHTAPVSASSTSAFSNSTPLPLPPNTEGMTALERFRLKKQMRQKMQVDASSVNTAPTVAESTASSICFDDDTPSSSIGLRAGFTPISNRRKSVLSGAVRRTGSRAGRASIGIGGLSSSRGLDAPTTTTNRSAIPPLPLPTATPSTTANDTFNSMEGMDLLEDIVNEDQQPGQRSRLVLMEKRVQELEKEKMKLSMDKAPLEARLRQKEDELYKLRVKFDEEISELRSSAYGDSEKFKSLENQKEELQEENRRLRLEIRKQTLGSAEGQSAGTDDWSRRVQNDRILQEYKEKLKNAEEEIKSLRLEKVSIESEIDATNMELSALTRAFEEMEEEYNILRADKEANGEAEIQLEELSKEHTAMLAQLNATAGELASLQTQSKFDMEQKEREWQEEREKMLFEMSVLKSRAASNEDRDDASTDSEDEAVLRARIEEKDRRIEQLESEILKGEQIRRDLHNTIQELRGNIRVFVRTRPFLPGDNGSTQSSLDIHPDGENLAIENRSKSYDFKFDKVFTPSSGQEAVFEEVSEFVQSALDGYHVCLFSYGQTGSGKTHTMQGSGSGTMRGIIPRAVEQILSQAKAMQKQKWKFNMTASFLEIYNEELKDLLVNMNEGTITGGPGMSTRNQSKDQSKLSIRRERDGRSYVAGLKKIAIDTEDSEIGMQCLKNVMSAAARARSVASTKMNSVSSRSHSVFMLHLNGVNEDDGTIVEGALNLCDLAGSERLDRSGAGSDTKRLKETQAINKSLSCLGDVFTALSNGSSHVPFRNSKLTYLLQDCLSGDGKALMFVNLSPTIESSSESLCSLRFAQRVNQVELGKATKHVSYKK</sequence>
<dbReference type="AlphaFoldDB" id="A0AAD3CY81"/>
<evidence type="ECO:0000259" key="8">
    <source>
        <dbReference type="PROSITE" id="PS50067"/>
    </source>
</evidence>
<feature type="compositionally biased region" description="Basic and acidic residues" evidence="7">
    <location>
        <begin position="724"/>
        <end position="734"/>
    </location>
</feature>
<dbReference type="GO" id="GO:0008017">
    <property type="term" value="F:microtubule binding"/>
    <property type="evidence" value="ECO:0007669"/>
    <property type="project" value="InterPro"/>
</dbReference>
<evidence type="ECO:0000313" key="10">
    <source>
        <dbReference type="Proteomes" id="UP001054902"/>
    </source>
</evidence>
<dbReference type="SMART" id="SM00129">
    <property type="entry name" value="KISc"/>
    <property type="match status" value="1"/>
</dbReference>
<evidence type="ECO:0000256" key="1">
    <source>
        <dbReference type="ARBA" id="ARBA00022701"/>
    </source>
</evidence>
<feature type="region of interest" description="Disordered" evidence="7">
    <location>
        <begin position="215"/>
        <end position="244"/>
    </location>
</feature>
<dbReference type="Proteomes" id="UP001054902">
    <property type="component" value="Unassembled WGS sequence"/>
</dbReference>
<feature type="domain" description="Kinesin motor" evidence="8">
    <location>
        <begin position="564"/>
        <end position="911"/>
    </location>
</feature>
<dbReference type="PRINTS" id="PR00380">
    <property type="entry name" value="KINESINHEAVY"/>
</dbReference>
<keyword evidence="4 5" id="KW-0505">Motor protein</keyword>
<organism evidence="9 10">
    <name type="scientific">Chaetoceros tenuissimus</name>
    <dbReference type="NCBI Taxonomy" id="426638"/>
    <lineage>
        <taxon>Eukaryota</taxon>
        <taxon>Sar</taxon>
        <taxon>Stramenopiles</taxon>
        <taxon>Ochrophyta</taxon>
        <taxon>Bacillariophyta</taxon>
        <taxon>Coscinodiscophyceae</taxon>
        <taxon>Chaetocerotophycidae</taxon>
        <taxon>Chaetocerotales</taxon>
        <taxon>Chaetocerotaceae</taxon>
        <taxon>Chaetoceros</taxon>
    </lineage>
</organism>
<evidence type="ECO:0000256" key="6">
    <source>
        <dbReference type="SAM" id="Coils"/>
    </source>
</evidence>
<gene>
    <name evidence="9" type="ORF">CTEN210_10859</name>
</gene>
<feature type="region of interest" description="Disordered" evidence="7">
    <location>
        <begin position="712"/>
        <end position="734"/>
    </location>
</feature>
<comment type="similarity">
    <text evidence="5">Belongs to the TRAFAC class myosin-kinesin ATPase superfamily. Kinesin family.</text>
</comment>
<dbReference type="Gene3D" id="3.40.850.10">
    <property type="entry name" value="Kinesin motor domain"/>
    <property type="match status" value="1"/>
</dbReference>
<evidence type="ECO:0000256" key="5">
    <source>
        <dbReference type="PROSITE-ProRule" id="PRU00283"/>
    </source>
</evidence>
<evidence type="ECO:0000256" key="2">
    <source>
        <dbReference type="ARBA" id="ARBA00022741"/>
    </source>
</evidence>
<keyword evidence="2 5" id="KW-0547">Nucleotide-binding</keyword>